<dbReference type="InterPro" id="IPR004843">
    <property type="entry name" value="Calcineurin-like_PHP"/>
</dbReference>
<dbReference type="RefSeq" id="WP_257913933.1">
    <property type="nucleotide sequence ID" value="NZ_JANPWE010000009.1"/>
</dbReference>
<keyword evidence="7" id="KW-0255">Endonuclease</keyword>
<keyword evidence="7" id="KW-0235">DNA replication</keyword>
<dbReference type="NCBIfam" id="TIGR00619">
    <property type="entry name" value="sbcd"/>
    <property type="match status" value="1"/>
</dbReference>
<dbReference type="EMBL" id="JANPWE010000009">
    <property type="protein sequence ID" value="MCR6546620.1"/>
    <property type="molecule type" value="Genomic_DNA"/>
</dbReference>
<dbReference type="InterPro" id="IPR026843">
    <property type="entry name" value="SbcD_C"/>
</dbReference>
<dbReference type="PANTHER" id="PTHR30337:SF0">
    <property type="entry name" value="NUCLEASE SBCCD SUBUNIT D"/>
    <property type="match status" value="1"/>
</dbReference>
<protein>
    <recommendedName>
        <fullName evidence="3 7">Nuclease SbcCD subunit D</fullName>
    </recommendedName>
</protein>
<dbReference type="Pfam" id="PF00149">
    <property type="entry name" value="Metallophos"/>
    <property type="match status" value="1"/>
</dbReference>
<evidence type="ECO:0000256" key="1">
    <source>
        <dbReference type="ARBA" id="ARBA00010555"/>
    </source>
</evidence>
<dbReference type="InterPro" id="IPR029052">
    <property type="entry name" value="Metallo-depent_PP-like"/>
</dbReference>
<evidence type="ECO:0000256" key="3">
    <source>
        <dbReference type="ARBA" id="ARBA00013365"/>
    </source>
</evidence>
<dbReference type="InterPro" id="IPR041796">
    <property type="entry name" value="Mre11_N"/>
</dbReference>
<name>A0ABT1Y6V4_9FIRM</name>
<evidence type="ECO:0000256" key="5">
    <source>
        <dbReference type="ARBA" id="ARBA00022801"/>
    </source>
</evidence>
<gene>
    <name evidence="7" type="primary">sbcD</name>
    <name evidence="10" type="ORF">NVS47_14045</name>
</gene>
<dbReference type="InterPro" id="IPR050535">
    <property type="entry name" value="DNA_Repair-Maintenance_Comp"/>
</dbReference>
<dbReference type="Gene3D" id="3.60.21.10">
    <property type="match status" value="1"/>
</dbReference>
<evidence type="ECO:0000259" key="9">
    <source>
        <dbReference type="Pfam" id="PF12320"/>
    </source>
</evidence>
<evidence type="ECO:0000256" key="2">
    <source>
        <dbReference type="ARBA" id="ARBA00011322"/>
    </source>
</evidence>
<dbReference type="Pfam" id="PF12320">
    <property type="entry name" value="SbcD_C"/>
    <property type="match status" value="1"/>
</dbReference>
<keyword evidence="4 7" id="KW-0540">Nuclease</keyword>
<comment type="caution">
    <text evidence="10">The sequence shown here is derived from an EMBL/GenBank/DDBJ whole genome shotgun (WGS) entry which is preliminary data.</text>
</comment>
<feature type="domain" description="Calcineurin-like phosphoesterase" evidence="8">
    <location>
        <begin position="1"/>
        <end position="218"/>
    </location>
</feature>
<dbReference type="PANTHER" id="PTHR30337">
    <property type="entry name" value="COMPONENT OF ATP-DEPENDENT DSDNA EXONUCLEASE"/>
    <property type="match status" value="1"/>
</dbReference>
<keyword evidence="11" id="KW-1185">Reference proteome</keyword>
<reference evidence="10 11" key="1">
    <citation type="submission" date="2022-08" db="EMBL/GenBank/DDBJ databases">
        <title>Proteogenomics of the novel Dehalobacterium formicoaceticum strain EZ94 highlights a key role of methyltransferases during anaerobic dichloromethane degradation.</title>
        <authorList>
            <person name="Wasmund K."/>
        </authorList>
    </citation>
    <scope>NUCLEOTIDE SEQUENCE [LARGE SCALE GENOMIC DNA]</scope>
    <source>
        <strain evidence="10 11">EZ94</strain>
    </source>
</reference>
<evidence type="ECO:0000256" key="4">
    <source>
        <dbReference type="ARBA" id="ARBA00022722"/>
    </source>
</evidence>
<comment type="similarity">
    <text evidence="1 7">Belongs to the SbcD family.</text>
</comment>
<comment type="subunit">
    <text evidence="2 7">Heterodimer of SbcC and SbcD.</text>
</comment>
<dbReference type="SUPFAM" id="SSF56300">
    <property type="entry name" value="Metallo-dependent phosphatases"/>
    <property type="match status" value="1"/>
</dbReference>
<dbReference type="Proteomes" id="UP001524944">
    <property type="component" value="Unassembled WGS sequence"/>
</dbReference>
<sequence>MKLLHIADLHIGKRVNEFSMLEDQKYILKEILKIADEHNPLGIIMAGDIYDKSVPPGEAVEVLDDFLTELAARKIQVFIVSGNHDSPERLNFGSRIMQHTGVYIAGTFDGRLKHIVLNDEFGPLNIYLLPFIKPAVVSPHFQDQDIQSYEDAVKAIIDHEKIDPQERNILVAHQFITGGSKEPERCDSETISLGGLDNIDAAVFDVFDYVALGHLHGPQSIGWETVRYAGSPLKYSFSEARHHKSLTMLQLGDKGALDIRTVPLHPFRDMREIKGPLHELIGTHGSSPENDQDYIRAILTDEGELYDAIGQLRQVYPNIMRIDFDNSRSIEEINSKSAAYGDVAQKSPLELFEEFYLKQNNVEMTAEELGMMEEVFEDAGGAGK</sequence>
<dbReference type="CDD" id="cd00840">
    <property type="entry name" value="MPP_Mre11_N"/>
    <property type="match status" value="1"/>
</dbReference>
<comment type="function">
    <text evidence="7">SbcCD cleaves DNA hairpin structures. These structures can inhibit DNA replication and are intermediates in certain DNA recombination reactions. The complex acts as a 3'-&gt;5' double strand exonuclease that can open hairpins. It also has a 5' single-strand endonuclease activity.</text>
</comment>
<keyword evidence="7" id="KW-0233">DNA recombination</keyword>
<dbReference type="InterPro" id="IPR004593">
    <property type="entry name" value="SbcD"/>
</dbReference>
<proteinExistence type="inferred from homology"/>
<keyword evidence="6 7" id="KW-0269">Exonuclease</keyword>
<evidence type="ECO:0000259" key="8">
    <source>
        <dbReference type="Pfam" id="PF00149"/>
    </source>
</evidence>
<feature type="domain" description="Nuclease SbcCD subunit D C-terminal" evidence="9">
    <location>
        <begin position="266"/>
        <end position="359"/>
    </location>
</feature>
<dbReference type="GO" id="GO:0004527">
    <property type="term" value="F:exonuclease activity"/>
    <property type="evidence" value="ECO:0007669"/>
    <property type="project" value="UniProtKB-KW"/>
</dbReference>
<accession>A0ABT1Y6V4</accession>
<keyword evidence="5 7" id="KW-0378">Hydrolase</keyword>
<evidence type="ECO:0000313" key="11">
    <source>
        <dbReference type="Proteomes" id="UP001524944"/>
    </source>
</evidence>
<evidence type="ECO:0000256" key="7">
    <source>
        <dbReference type="RuleBase" id="RU363069"/>
    </source>
</evidence>
<evidence type="ECO:0000313" key="10">
    <source>
        <dbReference type="EMBL" id="MCR6546620.1"/>
    </source>
</evidence>
<evidence type="ECO:0000256" key="6">
    <source>
        <dbReference type="ARBA" id="ARBA00022839"/>
    </source>
</evidence>
<organism evidence="10 11">
    <name type="scientific">Dehalobacterium formicoaceticum</name>
    <dbReference type="NCBI Taxonomy" id="51515"/>
    <lineage>
        <taxon>Bacteria</taxon>
        <taxon>Bacillati</taxon>
        <taxon>Bacillota</taxon>
        <taxon>Clostridia</taxon>
        <taxon>Eubacteriales</taxon>
        <taxon>Peptococcaceae</taxon>
        <taxon>Dehalobacterium</taxon>
    </lineage>
</organism>